<evidence type="ECO:0000313" key="4">
    <source>
        <dbReference type="Proteomes" id="UP000198994"/>
    </source>
</evidence>
<dbReference type="RefSeq" id="WP_089962231.1">
    <property type="nucleotide sequence ID" value="NZ_FNAV01000013.1"/>
</dbReference>
<dbReference type="Gene3D" id="3.60.110.10">
    <property type="entry name" value="Carbon-nitrogen hydrolase"/>
    <property type="match status" value="1"/>
</dbReference>
<dbReference type="STRING" id="282683.SAMN04488105_113144"/>
<dbReference type="InterPro" id="IPR050345">
    <property type="entry name" value="Aliph_Amidase/BUP"/>
</dbReference>
<dbReference type="SUPFAM" id="SSF56317">
    <property type="entry name" value="Carbon-nitrogen hydrolase"/>
    <property type="match status" value="1"/>
</dbReference>
<name>A0A1G7ISP4_9RHOB</name>
<evidence type="ECO:0000259" key="2">
    <source>
        <dbReference type="PROSITE" id="PS50263"/>
    </source>
</evidence>
<dbReference type="GO" id="GO:0033388">
    <property type="term" value="P:putrescine biosynthetic process from arginine"/>
    <property type="evidence" value="ECO:0007669"/>
    <property type="project" value="TreeGrafter"/>
</dbReference>
<accession>A0A1G7ISP4</accession>
<dbReference type="OrthoDB" id="9811121at2"/>
<keyword evidence="4" id="KW-1185">Reference proteome</keyword>
<reference evidence="4" key="1">
    <citation type="submission" date="2016-10" db="EMBL/GenBank/DDBJ databases">
        <authorList>
            <person name="Varghese N."/>
            <person name="Submissions S."/>
        </authorList>
    </citation>
    <scope>NUCLEOTIDE SEQUENCE [LARGE SCALE GENOMIC DNA]</scope>
    <source>
        <strain evidence="4">DSM 10146</strain>
    </source>
</reference>
<feature type="domain" description="CN hydrolase" evidence="2">
    <location>
        <begin position="1"/>
        <end position="236"/>
    </location>
</feature>
<gene>
    <name evidence="3" type="ORF">SAMN04488105_113144</name>
</gene>
<organism evidence="3 4">
    <name type="scientific">Salipiger thiooxidans</name>
    <dbReference type="NCBI Taxonomy" id="282683"/>
    <lineage>
        <taxon>Bacteria</taxon>
        <taxon>Pseudomonadati</taxon>
        <taxon>Pseudomonadota</taxon>
        <taxon>Alphaproteobacteria</taxon>
        <taxon>Rhodobacterales</taxon>
        <taxon>Roseobacteraceae</taxon>
        <taxon>Salipiger</taxon>
    </lineage>
</organism>
<dbReference type="PANTHER" id="PTHR43674">
    <property type="entry name" value="NITRILASE C965.09-RELATED"/>
    <property type="match status" value="1"/>
</dbReference>
<dbReference type="Pfam" id="PF00795">
    <property type="entry name" value="CN_hydrolase"/>
    <property type="match status" value="1"/>
</dbReference>
<evidence type="ECO:0000313" key="3">
    <source>
        <dbReference type="EMBL" id="SDF15691.1"/>
    </source>
</evidence>
<dbReference type="EMBL" id="FNAV01000013">
    <property type="protein sequence ID" value="SDF15691.1"/>
    <property type="molecule type" value="Genomic_DNA"/>
</dbReference>
<dbReference type="InterPro" id="IPR044083">
    <property type="entry name" value="RamA-like"/>
</dbReference>
<dbReference type="PROSITE" id="PS50263">
    <property type="entry name" value="CN_HYDROLASE"/>
    <property type="match status" value="1"/>
</dbReference>
<protein>
    <submittedName>
        <fullName evidence="3">Predicted amidohydrolase</fullName>
    </submittedName>
</protein>
<dbReference type="GO" id="GO:0050126">
    <property type="term" value="F:N-carbamoylputrescine amidase activity"/>
    <property type="evidence" value="ECO:0007669"/>
    <property type="project" value="TreeGrafter"/>
</dbReference>
<dbReference type="Proteomes" id="UP000198994">
    <property type="component" value="Unassembled WGS sequence"/>
</dbReference>
<evidence type="ECO:0000256" key="1">
    <source>
        <dbReference type="ARBA" id="ARBA00022801"/>
    </source>
</evidence>
<dbReference type="AlphaFoldDB" id="A0A1G7ISP4"/>
<dbReference type="CDD" id="cd07576">
    <property type="entry name" value="R-amidase_like"/>
    <property type="match status" value="1"/>
</dbReference>
<proteinExistence type="predicted"/>
<dbReference type="InterPro" id="IPR003010">
    <property type="entry name" value="C-N_Hydrolase"/>
</dbReference>
<dbReference type="PANTHER" id="PTHR43674:SF2">
    <property type="entry name" value="BETA-UREIDOPROPIONASE"/>
    <property type="match status" value="1"/>
</dbReference>
<keyword evidence="1 3" id="KW-0378">Hydrolase</keyword>
<sequence length="255" mass="26536">MKLALYQGPAISGATEEAFACIGTQLNGAAAAGARMLVMPELFLPGYNQPEMHGSLSQPRGGAWETRLAALAHEAGCGLTIGWAEREGDRVYNAATAFGPDGAVLGHYRKIQLFGPMEAASFVPGDAYCTFEFGGMKAALLICYDVEFAPHVRALAEQGVSLVLVPTANPAGFDHVQNYTVPGRAAEMGLTIVYANYCGTDAGLPFGGRSLIAGPLGDALVSAGRGEALLVADLGVLGDLPKAALSTQLTDYREL</sequence>
<dbReference type="InterPro" id="IPR036526">
    <property type="entry name" value="C-N_Hydrolase_sf"/>
</dbReference>